<gene>
    <name evidence="1" type="ORF">NECAME_05716</name>
</gene>
<evidence type="ECO:0000313" key="1">
    <source>
        <dbReference type="EMBL" id="ETN68235.1"/>
    </source>
</evidence>
<feature type="non-terminal residue" evidence="1">
    <location>
        <position position="110"/>
    </location>
</feature>
<dbReference type="OrthoDB" id="5832721at2759"/>
<proteinExistence type="predicted"/>
<protein>
    <submittedName>
        <fullName evidence="1">Uncharacterized protein</fullName>
    </submittedName>
</protein>
<accession>W2SF79</accession>
<dbReference type="Proteomes" id="UP000053676">
    <property type="component" value="Unassembled WGS sequence"/>
</dbReference>
<dbReference type="EMBL" id="KI669304">
    <property type="protein sequence ID" value="ETN68235.1"/>
    <property type="molecule type" value="Genomic_DNA"/>
</dbReference>
<organism evidence="1 2">
    <name type="scientific">Necator americanus</name>
    <name type="common">Human hookworm</name>
    <dbReference type="NCBI Taxonomy" id="51031"/>
    <lineage>
        <taxon>Eukaryota</taxon>
        <taxon>Metazoa</taxon>
        <taxon>Ecdysozoa</taxon>
        <taxon>Nematoda</taxon>
        <taxon>Chromadorea</taxon>
        <taxon>Rhabditida</taxon>
        <taxon>Rhabditina</taxon>
        <taxon>Rhabditomorpha</taxon>
        <taxon>Strongyloidea</taxon>
        <taxon>Ancylostomatidae</taxon>
        <taxon>Bunostominae</taxon>
        <taxon>Necator</taxon>
    </lineage>
</organism>
<dbReference type="KEGG" id="nai:NECAME_05716"/>
<keyword evidence="2" id="KW-1185">Reference proteome</keyword>
<sequence>MFCSFVFYHWLAQEQHRIFCFFNFIEQLKPVFHERSLVVDQVCKVRSVTEGAGTMTKFTRHASFTNLTEPKKQYKYFHHLLIPNVREINRLKLFRYEGSVDDRLEPTGRC</sequence>
<dbReference type="AlphaFoldDB" id="W2SF79"/>
<reference evidence="2" key="1">
    <citation type="journal article" date="2014" name="Nat. Genet.">
        <title>Genome of the human hookworm Necator americanus.</title>
        <authorList>
            <person name="Tang Y.T."/>
            <person name="Gao X."/>
            <person name="Rosa B.A."/>
            <person name="Abubucker S."/>
            <person name="Hallsworth-Pepin K."/>
            <person name="Martin J."/>
            <person name="Tyagi R."/>
            <person name="Heizer E."/>
            <person name="Zhang X."/>
            <person name="Bhonagiri-Palsikar V."/>
            <person name="Minx P."/>
            <person name="Warren W.C."/>
            <person name="Wang Q."/>
            <person name="Zhan B."/>
            <person name="Hotez P.J."/>
            <person name="Sternberg P.W."/>
            <person name="Dougall A."/>
            <person name="Gaze S.T."/>
            <person name="Mulvenna J."/>
            <person name="Sotillo J."/>
            <person name="Ranganathan S."/>
            <person name="Rabelo E.M."/>
            <person name="Wilson R.K."/>
            <person name="Felgner P.L."/>
            <person name="Bethony J."/>
            <person name="Hawdon J.M."/>
            <person name="Gasser R.B."/>
            <person name="Loukas A."/>
            <person name="Mitreva M."/>
        </authorList>
    </citation>
    <scope>NUCLEOTIDE SEQUENCE [LARGE SCALE GENOMIC DNA]</scope>
</reference>
<evidence type="ECO:0000313" key="2">
    <source>
        <dbReference type="Proteomes" id="UP000053676"/>
    </source>
</evidence>
<name>W2SF79_NECAM</name>